<comment type="similarity">
    <text evidence="1">Belongs to the disease resistance NB-LRR family.</text>
</comment>
<dbReference type="PANTHER" id="PTHR36766:SF3">
    <property type="entry name" value="RPW8 DOMAIN-CONTAINING PROTEIN"/>
    <property type="match status" value="1"/>
</dbReference>
<keyword evidence="2" id="KW-0677">Repeat</keyword>
<keyword evidence="6" id="KW-1185">Reference proteome</keyword>
<evidence type="ECO:0000256" key="3">
    <source>
        <dbReference type="ARBA" id="ARBA00022821"/>
    </source>
</evidence>
<dbReference type="Proteomes" id="UP000811609">
    <property type="component" value="Chromosome 1"/>
</dbReference>
<gene>
    <name evidence="5" type="ORF">CIPAW_01G023600</name>
</gene>
<dbReference type="PANTHER" id="PTHR36766">
    <property type="entry name" value="PLANT BROAD-SPECTRUM MILDEW RESISTANCE PROTEIN RPW8"/>
    <property type="match status" value="1"/>
</dbReference>
<organism evidence="5 6">
    <name type="scientific">Carya illinoinensis</name>
    <name type="common">Pecan</name>
    <dbReference type="NCBI Taxonomy" id="32201"/>
    <lineage>
        <taxon>Eukaryota</taxon>
        <taxon>Viridiplantae</taxon>
        <taxon>Streptophyta</taxon>
        <taxon>Embryophyta</taxon>
        <taxon>Tracheophyta</taxon>
        <taxon>Spermatophyta</taxon>
        <taxon>Magnoliopsida</taxon>
        <taxon>eudicotyledons</taxon>
        <taxon>Gunneridae</taxon>
        <taxon>Pentapetalae</taxon>
        <taxon>rosids</taxon>
        <taxon>fabids</taxon>
        <taxon>Fagales</taxon>
        <taxon>Juglandaceae</taxon>
        <taxon>Carya</taxon>
    </lineage>
</organism>
<evidence type="ECO:0000259" key="4">
    <source>
        <dbReference type="PROSITE" id="PS51153"/>
    </source>
</evidence>
<dbReference type="EMBL" id="CM031809">
    <property type="protein sequence ID" value="KAG6666326.1"/>
    <property type="molecule type" value="Genomic_DNA"/>
</dbReference>
<proteinExistence type="inferred from homology"/>
<feature type="domain" description="RPW8" evidence="4">
    <location>
        <begin position="1"/>
        <end position="149"/>
    </location>
</feature>
<dbReference type="InterPro" id="IPR008808">
    <property type="entry name" value="Powdery_mildew-R_dom"/>
</dbReference>
<evidence type="ECO:0000256" key="2">
    <source>
        <dbReference type="ARBA" id="ARBA00022737"/>
    </source>
</evidence>
<dbReference type="Pfam" id="PF05659">
    <property type="entry name" value="RPW8"/>
    <property type="match status" value="1"/>
</dbReference>
<accession>A0A8T1RHI2</accession>
<name>A0A8T1RHI2_CARIL</name>
<reference evidence="5" key="1">
    <citation type="submission" date="2020-12" db="EMBL/GenBank/DDBJ databases">
        <title>WGS assembly of Carya illinoinensis cv. Pawnee.</title>
        <authorList>
            <person name="Platts A."/>
            <person name="Shu S."/>
            <person name="Wright S."/>
            <person name="Barry K."/>
            <person name="Edger P."/>
            <person name="Pires J.C."/>
            <person name="Schmutz J."/>
        </authorList>
    </citation>
    <scope>NUCLEOTIDE SEQUENCE</scope>
    <source>
        <tissue evidence="5">Leaf</tissue>
    </source>
</reference>
<evidence type="ECO:0000313" key="6">
    <source>
        <dbReference type="Proteomes" id="UP000811609"/>
    </source>
</evidence>
<protein>
    <recommendedName>
        <fullName evidence="4">RPW8 domain-containing protein</fullName>
    </recommendedName>
</protein>
<evidence type="ECO:0000313" key="5">
    <source>
        <dbReference type="EMBL" id="KAG6666326.1"/>
    </source>
</evidence>
<dbReference type="Pfam" id="PF23598">
    <property type="entry name" value="LRR_14"/>
    <property type="match status" value="1"/>
</dbReference>
<dbReference type="GO" id="GO:0006952">
    <property type="term" value="P:defense response"/>
    <property type="evidence" value="ECO:0007669"/>
    <property type="project" value="UniProtKB-KW"/>
</dbReference>
<dbReference type="InterPro" id="IPR055414">
    <property type="entry name" value="LRR_R13L4/SHOC2-like"/>
</dbReference>
<comment type="caution">
    <text evidence="5">The sequence shown here is derived from an EMBL/GenBank/DDBJ whole genome shotgun (WGS) entry which is preliminary data.</text>
</comment>
<evidence type="ECO:0000256" key="1">
    <source>
        <dbReference type="ARBA" id="ARBA00008894"/>
    </source>
</evidence>
<dbReference type="PROSITE" id="PS51153">
    <property type="entry name" value="RPW8"/>
    <property type="match status" value="1"/>
</dbReference>
<keyword evidence="3" id="KW-0611">Plant defense</keyword>
<sequence length="750" mass="85523">MSVKEIAGNAAAGAAFQELFSGSRQAITHVAKRTIHFQSYLKGLDKTLSKLEKLFKNIPPDESSVKESVKLVDKGRKLVRECKNLQWWKQSIRFVYADKLRKMDKELLAFIQSSSMARIMKDIVVLIKAKGKDPPSMKIKKMQLLLGRKDHLDLELKMHLLKKELNMLAVTAPPGCGKTTLVKMPCIYKDILFVPISRNPNLQVIVEKLFRREATNQVPEFVSDEDAINQLEQLLNQINGHVLLILDDARSRSESLLDNDFENCFFTYKLKKLSPEDAMKLFRHSANLKENRTLANMRYVLNLQTRTDLFSGLGWQIVKSLVRRSLRGRSDSIWHSRGMKWSSGPITDSEEEHLLVSLGQSLDFKDNDIIHKCFMDIGLFPEGQKIPVAALIDAFIFIITRKDASGVGRYSSEDFVLQHDVLRELAIHQSSQKPIEQRERLIVDITENNLPKWWVEQRQQLPLSAQSLSISIDEKFLSMWSEILPLKVKVLVLNFRTKNYTLPEFEMDRLKVLIVTNYGFSSAELGNFQLLGSVPNLKRIRLATVSIPSLSKTPVELKSLKKISLFMCHIGQAFKNCSIQISDAMPNLTDINIDYCNDLVELPVGLCDIVSLKKFSLSNCHNLSALPEGMGKLKNLDVLMLRSCTALSELPQSITSLHNLNLLDISDCLSIIKLPEHIGELRNLKEFHVKGCLRLHDMPLPPSIMDLKELELVTCDEVIKAKFWELNKQEFPTNLEIKVPERDINLNFLL</sequence>
<dbReference type="AlphaFoldDB" id="A0A8T1RHI2"/>